<comment type="caution">
    <text evidence="4">The sequence shown here is derived from an EMBL/GenBank/DDBJ whole genome shotgun (WGS) entry which is preliminary data.</text>
</comment>
<feature type="transmembrane region" description="Helical" evidence="2">
    <location>
        <begin position="7"/>
        <end position="25"/>
    </location>
</feature>
<keyword evidence="2" id="KW-1133">Transmembrane helix</keyword>
<dbReference type="AlphaFoldDB" id="A0A2T7PJL3"/>
<dbReference type="Proteomes" id="UP000245119">
    <property type="component" value="Linkage Group LG3"/>
</dbReference>
<keyword evidence="5" id="KW-1185">Reference proteome</keyword>
<evidence type="ECO:0000256" key="1">
    <source>
        <dbReference type="SAM" id="MobiDB-lite"/>
    </source>
</evidence>
<evidence type="ECO:0000259" key="3">
    <source>
        <dbReference type="PROSITE" id="PS50060"/>
    </source>
</evidence>
<feature type="domain" description="MAM" evidence="3">
    <location>
        <begin position="53"/>
        <end position="164"/>
    </location>
</feature>
<reference evidence="4 5" key="1">
    <citation type="submission" date="2018-04" db="EMBL/GenBank/DDBJ databases">
        <title>The genome of golden apple snail Pomacea canaliculata provides insight into stress tolerance and invasive adaptation.</title>
        <authorList>
            <person name="Liu C."/>
            <person name="Liu B."/>
            <person name="Ren Y."/>
            <person name="Zhang Y."/>
            <person name="Wang H."/>
            <person name="Li S."/>
            <person name="Jiang F."/>
            <person name="Yin L."/>
            <person name="Zhang G."/>
            <person name="Qian W."/>
            <person name="Fan W."/>
        </authorList>
    </citation>
    <scope>NUCLEOTIDE SEQUENCE [LARGE SCALE GENOMIC DNA]</scope>
    <source>
        <strain evidence="4">SZHN2017</strain>
        <tissue evidence="4">Muscle</tissue>
    </source>
</reference>
<keyword evidence="2" id="KW-0812">Transmembrane</keyword>
<dbReference type="Gene3D" id="2.60.120.200">
    <property type="match status" value="1"/>
</dbReference>
<dbReference type="InterPro" id="IPR000998">
    <property type="entry name" value="MAM_dom"/>
</dbReference>
<organism evidence="4 5">
    <name type="scientific">Pomacea canaliculata</name>
    <name type="common">Golden apple snail</name>
    <dbReference type="NCBI Taxonomy" id="400727"/>
    <lineage>
        <taxon>Eukaryota</taxon>
        <taxon>Metazoa</taxon>
        <taxon>Spiralia</taxon>
        <taxon>Lophotrochozoa</taxon>
        <taxon>Mollusca</taxon>
        <taxon>Gastropoda</taxon>
        <taxon>Caenogastropoda</taxon>
        <taxon>Architaenioglossa</taxon>
        <taxon>Ampullarioidea</taxon>
        <taxon>Ampullariidae</taxon>
        <taxon>Pomacea</taxon>
    </lineage>
</organism>
<keyword evidence="2" id="KW-0472">Membrane</keyword>
<dbReference type="GO" id="GO:0016020">
    <property type="term" value="C:membrane"/>
    <property type="evidence" value="ECO:0007669"/>
    <property type="project" value="InterPro"/>
</dbReference>
<dbReference type="SUPFAM" id="SSF49899">
    <property type="entry name" value="Concanavalin A-like lectins/glucanases"/>
    <property type="match status" value="1"/>
</dbReference>
<feature type="region of interest" description="Disordered" evidence="1">
    <location>
        <begin position="181"/>
        <end position="206"/>
    </location>
</feature>
<evidence type="ECO:0000313" key="5">
    <source>
        <dbReference type="Proteomes" id="UP000245119"/>
    </source>
</evidence>
<accession>A0A2T7PJL3</accession>
<name>A0A2T7PJL3_POMCA</name>
<dbReference type="PROSITE" id="PS50060">
    <property type="entry name" value="MAM_2"/>
    <property type="match status" value="1"/>
</dbReference>
<proteinExistence type="predicted"/>
<dbReference type="Pfam" id="PF00629">
    <property type="entry name" value="MAM"/>
    <property type="match status" value="1"/>
</dbReference>
<protein>
    <recommendedName>
        <fullName evidence="3">MAM domain-containing protein</fullName>
    </recommendedName>
</protein>
<evidence type="ECO:0000256" key="2">
    <source>
        <dbReference type="SAM" id="Phobius"/>
    </source>
</evidence>
<gene>
    <name evidence="4" type="ORF">C0Q70_04879</name>
</gene>
<evidence type="ECO:0000313" key="4">
    <source>
        <dbReference type="EMBL" id="PVD33621.1"/>
    </source>
</evidence>
<dbReference type="EMBL" id="PZQS01000003">
    <property type="protein sequence ID" value="PVD33621.1"/>
    <property type="molecule type" value="Genomic_DNA"/>
</dbReference>
<dbReference type="InterPro" id="IPR013320">
    <property type="entry name" value="ConA-like_dom_sf"/>
</dbReference>
<feature type="compositionally biased region" description="Low complexity" evidence="1">
    <location>
        <begin position="181"/>
        <end position="193"/>
    </location>
</feature>
<feature type="transmembrane region" description="Helical" evidence="2">
    <location>
        <begin position="210"/>
        <end position="233"/>
    </location>
</feature>
<sequence length="387" mass="43323">MAATVPFISVAMTFWCILLFGYVTLGDSDICYQGFTGLDSGDGEAFADMEWTNEGARATLTSPWMCEDNFTTICVQFHFMFNDCDGGRLTLKLCHDTRTCDNLWSANSRDKEEWSWYNVSIAITLTQGNRFQIQFEGEKVKDSFLRETNFYLNNIVYKNVSCAQTTTLIISSSTRNPLTSESVTTETYTEVSTIQTGSDDDKDEEKSPKLTMIGVLIAVLLLTAAVVVVALYFRRRRTGGDAESKKSSITGDERRSIIMVTNDLYSVSDLPTFAEQNGLRPFDFTNLPTGGYQHTEDGFPLQDVDTPQNHDTLYAVVHKPNRGHQVNPRTDPDVLMQTGCDRPHQRHIYDNVAADKGNVLPPPTLGIPSQSCSDEPQDGDVYYSYCH</sequence>